<dbReference type="OrthoDB" id="5350472at2759"/>
<name>A0A8H4NIW6_9HYPO</name>
<dbReference type="Proteomes" id="UP000605986">
    <property type="component" value="Unassembled WGS sequence"/>
</dbReference>
<protein>
    <submittedName>
        <fullName evidence="2">Uncharacterized protein</fullName>
    </submittedName>
</protein>
<sequence length="375" mass="43468">MNRPPPAYLQIANETPAVMYSWDRTRVLLQIFAFLDRVAQDPVNNGVTAPAEVLGHIRDRIRTLSLGAPHDPQPEFDRGDCDPRQHIYRRENQDWDIDRAHNSKFRIPIDWNHQFAADTPERIYWSPFDLLGLFLSLCGPAQPNADKENFYLPLTAMYSRWCRVIGTKRAPPIQVNGSRVTGVGDPSYYHQCTWDPHTRQFFLGASLAGYEWMDVNIVGQWETGRPENEEHPDPNHNIRKGLRWSRYEILKNNFLAFGYSFDTSPVRAKNPTGQRFGNCAETYPFMEMLGRRLRGGRFQDQVRAVTRRLRGLALTRDYVYHHMNVAYNHNTIIAEEYGQYGWGRKYLGPPCTNSREVSNPEDPDKGKMDEGKFMN</sequence>
<evidence type="ECO:0000313" key="2">
    <source>
        <dbReference type="EMBL" id="KAF4439604.1"/>
    </source>
</evidence>
<feature type="region of interest" description="Disordered" evidence="1">
    <location>
        <begin position="353"/>
        <end position="375"/>
    </location>
</feature>
<proteinExistence type="predicted"/>
<gene>
    <name evidence="2" type="ORF">F53441_12530</name>
</gene>
<evidence type="ECO:0000256" key="1">
    <source>
        <dbReference type="SAM" id="MobiDB-lite"/>
    </source>
</evidence>
<dbReference type="EMBL" id="JAADJG010000682">
    <property type="protein sequence ID" value="KAF4439604.1"/>
    <property type="molecule type" value="Genomic_DNA"/>
</dbReference>
<organism evidence="2 3">
    <name type="scientific">Fusarium austroafricanum</name>
    <dbReference type="NCBI Taxonomy" id="2364996"/>
    <lineage>
        <taxon>Eukaryota</taxon>
        <taxon>Fungi</taxon>
        <taxon>Dikarya</taxon>
        <taxon>Ascomycota</taxon>
        <taxon>Pezizomycotina</taxon>
        <taxon>Sordariomycetes</taxon>
        <taxon>Hypocreomycetidae</taxon>
        <taxon>Hypocreales</taxon>
        <taxon>Nectriaceae</taxon>
        <taxon>Fusarium</taxon>
        <taxon>Fusarium concolor species complex</taxon>
    </lineage>
</organism>
<keyword evidence="3" id="KW-1185">Reference proteome</keyword>
<comment type="caution">
    <text evidence="2">The sequence shown here is derived from an EMBL/GenBank/DDBJ whole genome shotgun (WGS) entry which is preliminary data.</text>
</comment>
<feature type="compositionally biased region" description="Basic and acidic residues" evidence="1">
    <location>
        <begin position="362"/>
        <end position="375"/>
    </location>
</feature>
<reference evidence="2" key="1">
    <citation type="submission" date="2020-01" db="EMBL/GenBank/DDBJ databases">
        <title>Identification and distribution of gene clusters putatively required for synthesis of sphingolipid metabolism inhibitors in phylogenetically diverse species of the filamentous fungus Fusarium.</title>
        <authorList>
            <person name="Kim H.-S."/>
            <person name="Busman M."/>
            <person name="Brown D.W."/>
            <person name="Divon H."/>
            <person name="Uhlig S."/>
            <person name="Proctor R.H."/>
        </authorList>
    </citation>
    <scope>NUCLEOTIDE SEQUENCE</scope>
    <source>
        <strain evidence="2">NRRL 53441</strain>
    </source>
</reference>
<accession>A0A8H4NIW6</accession>
<evidence type="ECO:0000313" key="3">
    <source>
        <dbReference type="Proteomes" id="UP000605986"/>
    </source>
</evidence>
<dbReference type="AlphaFoldDB" id="A0A8H4NIW6"/>